<dbReference type="AlphaFoldDB" id="A0A8X7V862"/>
<protein>
    <submittedName>
        <fullName evidence="1">Uncharacterized protein</fullName>
    </submittedName>
</protein>
<keyword evidence="2" id="KW-1185">Reference proteome</keyword>
<name>A0A8X7V862_BRACI</name>
<comment type="caution">
    <text evidence="1">The sequence shown here is derived from an EMBL/GenBank/DDBJ whole genome shotgun (WGS) entry which is preliminary data.</text>
</comment>
<sequence>MEPHFLFLYEASGGLLAGDARHGLLLGDSARAAGSVGLASSSSLLHRPIIGAPQLKDYTLWCWNNVTFKSLREAMKQPKYREADLINFTESKTLIYRSRFLTLDERKDALIETMWKQ</sequence>
<reference evidence="1 2" key="1">
    <citation type="submission" date="2020-02" db="EMBL/GenBank/DDBJ databases">
        <authorList>
            <person name="Ma Q."/>
            <person name="Huang Y."/>
            <person name="Song X."/>
            <person name="Pei D."/>
        </authorList>
    </citation>
    <scope>NUCLEOTIDE SEQUENCE [LARGE SCALE GENOMIC DNA]</scope>
    <source>
        <strain evidence="1">Sxm20200214</strain>
        <tissue evidence="1">Leaf</tissue>
    </source>
</reference>
<evidence type="ECO:0000313" key="1">
    <source>
        <dbReference type="EMBL" id="KAG2304441.1"/>
    </source>
</evidence>
<organism evidence="1 2">
    <name type="scientific">Brassica carinata</name>
    <name type="common">Ethiopian mustard</name>
    <name type="synonym">Abyssinian cabbage</name>
    <dbReference type="NCBI Taxonomy" id="52824"/>
    <lineage>
        <taxon>Eukaryota</taxon>
        <taxon>Viridiplantae</taxon>
        <taxon>Streptophyta</taxon>
        <taxon>Embryophyta</taxon>
        <taxon>Tracheophyta</taxon>
        <taxon>Spermatophyta</taxon>
        <taxon>Magnoliopsida</taxon>
        <taxon>eudicotyledons</taxon>
        <taxon>Gunneridae</taxon>
        <taxon>Pentapetalae</taxon>
        <taxon>rosids</taxon>
        <taxon>malvids</taxon>
        <taxon>Brassicales</taxon>
        <taxon>Brassicaceae</taxon>
        <taxon>Brassiceae</taxon>
        <taxon>Brassica</taxon>
    </lineage>
</organism>
<dbReference type="Proteomes" id="UP000886595">
    <property type="component" value="Unassembled WGS sequence"/>
</dbReference>
<proteinExistence type="predicted"/>
<gene>
    <name evidence="1" type="ORF">Bca52824_033092</name>
</gene>
<evidence type="ECO:0000313" key="2">
    <source>
        <dbReference type="Proteomes" id="UP000886595"/>
    </source>
</evidence>
<accession>A0A8X7V862</accession>
<dbReference type="EMBL" id="JAAMPC010000007">
    <property type="protein sequence ID" value="KAG2304441.1"/>
    <property type="molecule type" value="Genomic_DNA"/>
</dbReference>